<dbReference type="PROSITE" id="PS51194">
    <property type="entry name" value="HELICASE_CTER"/>
    <property type="match status" value="1"/>
</dbReference>
<dbReference type="InterPro" id="IPR050628">
    <property type="entry name" value="SNF2_RAD54_helicase_TF"/>
</dbReference>
<evidence type="ECO:0000256" key="5">
    <source>
        <dbReference type="SAM" id="MobiDB-lite"/>
    </source>
</evidence>
<comment type="caution">
    <text evidence="8">The sequence shown here is derived from an EMBL/GenBank/DDBJ whole genome shotgun (WGS) entry which is preliminary data.</text>
</comment>
<dbReference type="PROSITE" id="PS00690">
    <property type="entry name" value="DEAH_ATP_HELICASE"/>
    <property type="match status" value="1"/>
</dbReference>
<evidence type="ECO:0000259" key="6">
    <source>
        <dbReference type="PROSITE" id="PS51192"/>
    </source>
</evidence>
<protein>
    <submittedName>
        <fullName evidence="8">SNF2 family N-terminal domain-containing protein</fullName>
    </submittedName>
</protein>
<dbReference type="PANTHER" id="PTHR45626:SF52">
    <property type="entry name" value="SINGLE-STRANDED DNA-DEPENDENT ATPASE (EUROFUNG)"/>
    <property type="match status" value="1"/>
</dbReference>
<comment type="subcellular location">
    <subcellularLocation>
        <location evidence="1">Nucleus</location>
    </subcellularLocation>
</comment>
<dbReference type="Pfam" id="PF00176">
    <property type="entry name" value="SNF2-rel_dom"/>
    <property type="match status" value="1"/>
</dbReference>
<accession>A0ABR4HTK9</accession>
<dbReference type="EMBL" id="JBFXLS010000082">
    <property type="protein sequence ID" value="KAL2818730.1"/>
    <property type="molecule type" value="Genomic_DNA"/>
</dbReference>
<dbReference type="InterPro" id="IPR027417">
    <property type="entry name" value="P-loop_NTPase"/>
</dbReference>
<dbReference type="InterPro" id="IPR002464">
    <property type="entry name" value="DNA/RNA_helicase_DEAH_CS"/>
</dbReference>
<feature type="domain" description="Helicase ATP-binding" evidence="6">
    <location>
        <begin position="350"/>
        <end position="522"/>
    </location>
</feature>
<evidence type="ECO:0000259" key="7">
    <source>
        <dbReference type="PROSITE" id="PS51194"/>
    </source>
</evidence>
<organism evidence="8 9">
    <name type="scientific">Aspergillus cavernicola</name>
    <dbReference type="NCBI Taxonomy" id="176166"/>
    <lineage>
        <taxon>Eukaryota</taxon>
        <taxon>Fungi</taxon>
        <taxon>Dikarya</taxon>
        <taxon>Ascomycota</taxon>
        <taxon>Pezizomycotina</taxon>
        <taxon>Eurotiomycetes</taxon>
        <taxon>Eurotiomycetidae</taxon>
        <taxon>Eurotiales</taxon>
        <taxon>Aspergillaceae</taxon>
        <taxon>Aspergillus</taxon>
        <taxon>Aspergillus subgen. Nidulantes</taxon>
    </lineage>
</organism>
<dbReference type="SUPFAM" id="SSF52540">
    <property type="entry name" value="P-loop containing nucleoside triphosphate hydrolases"/>
    <property type="match status" value="2"/>
</dbReference>
<keyword evidence="3" id="KW-0378">Hydrolase</keyword>
<evidence type="ECO:0000256" key="1">
    <source>
        <dbReference type="ARBA" id="ARBA00004123"/>
    </source>
</evidence>
<proteinExistence type="predicted"/>
<evidence type="ECO:0000313" key="8">
    <source>
        <dbReference type="EMBL" id="KAL2818730.1"/>
    </source>
</evidence>
<dbReference type="Proteomes" id="UP001610335">
    <property type="component" value="Unassembled WGS sequence"/>
</dbReference>
<dbReference type="SMART" id="SM00490">
    <property type="entry name" value="HELICc"/>
    <property type="match status" value="1"/>
</dbReference>
<dbReference type="InterPro" id="IPR038718">
    <property type="entry name" value="SNF2-like_sf"/>
</dbReference>
<feature type="domain" description="Helicase C-terminal" evidence="7">
    <location>
        <begin position="696"/>
        <end position="863"/>
    </location>
</feature>
<name>A0ABR4HTK9_9EURO</name>
<evidence type="ECO:0000256" key="4">
    <source>
        <dbReference type="ARBA" id="ARBA00022840"/>
    </source>
</evidence>
<keyword evidence="9" id="KW-1185">Reference proteome</keyword>
<dbReference type="CDD" id="cd18793">
    <property type="entry name" value="SF2_C_SNF"/>
    <property type="match status" value="1"/>
</dbReference>
<dbReference type="Pfam" id="PF00271">
    <property type="entry name" value="Helicase_C"/>
    <property type="match status" value="1"/>
</dbReference>
<reference evidence="8 9" key="1">
    <citation type="submission" date="2024-07" db="EMBL/GenBank/DDBJ databases">
        <title>Section-level genome sequencing and comparative genomics of Aspergillus sections Usti and Cavernicolus.</title>
        <authorList>
            <consortium name="Lawrence Berkeley National Laboratory"/>
            <person name="Nybo J.L."/>
            <person name="Vesth T.C."/>
            <person name="Theobald S."/>
            <person name="Frisvad J.C."/>
            <person name="Larsen T.O."/>
            <person name="Kjaerboelling I."/>
            <person name="Rothschild-Mancinelli K."/>
            <person name="Lyhne E.K."/>
            <person name="Kogle M.E."/>
            <person name="Barry K."/>
            <person name="Clum A."/>
            <person name="Na H."/>
            <person name="Ledsgaard L."/>
            <person name="Lin J."/>
            <person name="Lipzen A."/>
            <person name="Kuo A."/>
            <person name="Riley R."/>
            <person name="Mondo S."/>
            <person name="LaButti K."/>
            <person name="Haridas S."/>
            <person name="Pangalinan J."/>
            <person name="Salamov A.A."/>
            <person name="Simmons B.A."/>
            <person name="Magnuson J.K."/>
            <person name="Chen J."/>
            <person name="Drula E."/>
            <person name="Henrissat B."/>
            <person name="Wiebenga A."/>
            <person name="Lubbers R.J."/>
            <person name="Gomes A.C."/>
            <person name="Makela M.R."/>
            <person name="Stajich J."/>
            <person name="Grigoriev I.V."/>
            <person name="Mortensen U.H."/>
            <person name="De vries R.P."/>
            <person name="Baker S.E."/>
            <person name="Andersen M.R."/>
        </authorList>
    </citation>
    <scope>NUCLEOTIDE SEQUENCE [LARGE SCALE GENOMIC DNA]</scope>
    <source>
        <strain evidence="8 9">CBS 600.67</strain>
    </source>
</reference>
<dbReference type="PROSITE" id="PS51192">
    <property type="entry name" value="HELICASE_ATP_BIND_1"/>
    <property type="match status" value="1"/>
</dbReference>
<evidence type="ECO:0000313" key="9">
    <source>
        <dbReference type="Proteomes" id="UP001610335"/>
    </source>
</evidence>
<dbReference type="InterPro" id="IPR001650">
    <property type="entry name" value="Helicase_C-like"/>
</dbReference>
<dbReference type="InterPro" id="IPR000330">
    <property type="entry name" value="SNF2_N"/>
</dbReference>
<dbReference type="InterPro" id="IPR014001">
    <property type="entry name" value="Helicase_ATP-bd"/>
</dbReference>
<dbReference type="PANTHER" id="PTHR45626">
    <property type="entry name" value="TRANSCRIPTION TERMINATION FACTOR 2-RELATED"/>
    <property type="match status" value="1"/>
</dbReference>
<feature type="region of interest" description="Disordered" evidence="5">
    <location>
        <begin position="652"/>
        <end position="677"/>
    </location>
</feature>
<gene>
    <name evidence="8" type="ORF">BDW59DRAFT_151915</name>
</gene>
<dbReference type="Gene3D" id="3.40.50.300">
    <property type="entry name" value="P-loop containing nucleotide triphosphate hydrolases"/>
    <property type="match status" value="1"/>
</dbReference>
<keyword evidence="2" id="KW-0547">Nucleotide-binding</keyword>
<dbReference type="Gene3D" id="3.40.50.10810">
    <property type="entry name" value="Tandem AAA-ATPase domain"/>
    <property type="match status" value="1"/>
</dbReference>
<evidence type="ECO:0000256" key="3">
    <source>
        <dbReference type="ARBA" id="ARBA00022801"/>
    </source>
</evidence>
<keyword evidence="4" id="KW-0067">ATP-binding</keyword>
<sequence length="875" mass="96533">MGTSDDFAQGSLDYPNSNYLPTSLPYPTVFTGGEISGSLDPFPGMDYDTGSPVMTPGCPFASPSGPQLPIQIKDDEENDSLAEENVAKLEPIEESVTEQDETISECETCFGEIIATTTSSFKGEPGKTSARVKIQPFGNVLRMVFADSGKYAGIISMPVLITILQQYTVQLVGTLTAPKAAQGAKSQPSGDPCIRIVVYGCSNERKAVGAALSEAEVFLQHPTSADCDLSMPYINPHYLLRPGDEMPNLEDLVLFDMGEDSNPSEPLAKDVKSKVMQIFDSVNVPIAGTYEPARISSRLAATLKEHQFVAVSMMVERESGRLDDLIFPALWESVRGKVQRYRHTITGRLETKPHPIRGGILADEMGLGKTLSLLALVCLSLDRFDEQPHGSQPRATLIVAPKSTIPGWETQIKTHVKARQVRYLVYHGAERRKSQQGLSQQYEIVITTYETIRRDWLANDGLYSGSWHRLVLDEAHRIRNRSSQIFKAVSSVKAHYRWCLTGTPIQNSLDDYGALLGFLQVPTFKDKPAFDHWIATPAKWKHANSLQNLRCLVAATAFRRTKAMVEATVKLPTKTEKIESVELSSADRELYEFFQGKASKTAIELNRSGQVESGMQEKKKENTLSLIGFMRLICNHGEQLLPAAGVNAWRTQQSQTGGNNNNISNSSTQQGNQVQGFDSGSIATASSGLNVPPSAKVKALLRNLGKEHRNMEGALGPGKSVVFSQWTKMLDLVAQVLCYNKYEYARIDGQSTLSARQSAMERFNNDDRCTVMLASIGSAAEGVDLTAACYVHLLEPQWNPMTEAQAVDRVHRIGQSRDVVVTRYLAANSIEDYVCWIQKDKMQVISESLGSAGVTQLQVDRHRWDRLQLAIGLTR</sequence>
<dbReference type="SMART" id="SM00487">
    <property type="entry name" value="DEXDc"/>
    <property type="match status" value="1"/>
</dbReference>
<feature type="compositionally biased region" description="Low complexity" evidence="5">
    <location>
        <begin position="652"/>
        <end position="673"/>
    </location>
</feature>
<dbReference type="InterPro" id="IPR049730">
    <property type="entry name" value="SNF2/RAD54-like_C"/>
</dbReference>
<evidence type="ECO:0000256" key="2">
    <source>
        <dbReference type="ARBA" id="ARBA00022741"/>
    </source>
</evidence>
<dbReference type="CDD" id="cd18008">
    <property type="entry name" value="DEXDc_SHPRH-like"/>
    <property type="match status" value="1"/>
</dbReference>